<dbReference type="EMBL" id="LQQR01000020">
    <property type="protein sequence ID" value="KZE19174.1"/>
    <property type="molecule type" value="Genomic_DNA"/>
</dbReference>
<evidence type="ECO:0008006" key="5">
    <source>
        <dbReference type="Google" id="ProtNLM"/>
    </source>
</evidence>
<organism evidence="3 4">
    <name type="scientific">Brevibacterium casei</name>
    <dbReference type="NCBI Taxonomy" id="33889"/>
    <lineage>
        <taxon>Bacteria</taxon>
        <taxon>Bacillati</taxon>
        <taxon>Actinomycetota</taxon>
        <taxon>Actinomycetes</taxon>
        <taxon>Micrococcales</taxon>
        <taxon>Brevibacteriaceae</taxon>
        <taxon>Brevibacterium</taxon>
    </lineage>
</organism>
<comment type="caution">
    <text evidence="3">The sequence shown here is derived from an EMBL/GenBank/DDBJ whole genome shotgun (WGS) entry which is preliminary data.</text>
</comment>
<keyword evidence="1" id="KW-0175">Coiled coil</keyword>
<feature type="compositionally biased region" description="Polar residues" evidence="2">
    <location>
        <begin position="13"/>
        <end position="23"/>
    </location>
</feature>
<feature type="coiled-coil region" evidence="1">
    <location>
        <begin position="167"/>
        <end position="234"/>
    </location>
</feature>
<feature type="compositionally biased region" description="Polar residues" evidence="2">
    <location>
        <begin position="425"/>
        <end position="435"/>
    </location>
</feature>
<evidence type="ECO:0000256" key="2">
    <source>
        <dbReference type="SAM" id="MobiDB-lite"/>
    </source>
</evidence>
<evidence type="ECO:0000256" key="1">
    <source>
        <dbReference type="SAM" id="Coils"/>
    </source>
</evidence>
<evidence type="ECO:0000313" key="4">
    <source>
        <dbReference type="Proteomes" id="UP000076612"/>
    </source>
</evidence>
<proteinExistence type="predicted"/>
<reference evidence="4" key="1">
    <citation type="submission" date="2016-01" db="EMBL/GenBank/DDBJ databases">
        <title>Draft genome of Chromobacterium sp. F49.</title>
        <authorList>
            <person name="Hong K.W."/>
        </authorList>
    </citation>
    <scope>NUCLEOTIDE SEQUENCE [LARGE SCALE GENOMIC DNA]</scope>
    <source>
        <strain evidence="4">M40</strain>
    </source>
</reference>
<evidence type="ECO:0000313" key="3">
    <source>
        <dbReference type="EMBL" id="KZE19174.1"/>
    </source>
</evidence>
<name>A0AB34XTA9_9MICO</name>
<feature type="region of interest" description="Disordered" evidence="2">
    <location>
        <begin position="1"/>
        <end position="26"/>
    </location>
</feature>
<feature type="region of interest" description="Disordered" evidence="2">
    <location>
        <begin position="412"/>
        <end position="437"/>
    </location>
</feature>
<accession>A0AB34XTA9</accession>
<dbReference type="Proteomes" id="UP000076612">
    <property type="component" value="Unassembled WGS sequence"/>
</dbReference>
<sequence>MDELETQVRAVGNQPQAQRTSVEGGSIDFNDADGNLKAIVGQQFDGGTTVNVVAGPTPPTPIAPVVEADYGTIKVRWDGRFEGDAIAPTDFSRVQVYAKAGGFVTPTPENAKGSIVSAAGDEVSLGVEKGTHTVCLAAWSQAGKISYMSAPVTVEVPGYGDLVQAAIDEAQRLIDQAKQALEGSQEELAKKIATAETALSELKTSLGDLADTTLPKLREDLTAAEGRLDEAEQGLDAVPGAISGAVQSAADAAARFDAELKTQMDQALASARSALEGDISTAQSRADSAFQSAADAGSRAAAARTAADQALADAAAAAGIANGKGKTIVQVSAPTGSNANINNLWIDISGTPPKNQPNRYDGTNWVPVTDKAATDAAAAAVAAQSKADQAKTAADAAQSAADAAQAAASKAQSDATSAMTSASTKNRVTRSTSRPPANYDGRVDDVWFTMSAMGSGGRVLFQELWNGTTWVSVLVSSEVIAYLDAAKITTGFLDVGALIRAGAITADKILVGAGRNLIPWSQVLAGRTTEPHFQENSYGTGTLNLAPADAARGVPNHVVHNRTSDDPGVDRYIFSLKAGPATAGRAISQFSVSGGTWSFTAQAYTDVANLDARLSLVWYKADGKYGAAKTGTPVRLSPSPVPVSVTITLPSEAAYMIPFVRTNQPGETHWVNPELALAVGGTLIEPEGIQTPHLAANVLEVSNLKAGLAAMAEAVVQKIAAATASIQQADIRNLFVTGQSTLSTVVAQTIAADVARFLKIEVGQLIAGTATMDQATVRKLFADVVVAGMAVATEFIGENAILTGAVTASKITASEELWAKIGEFVRIRTGMLEADAIDGMVITGATIQTARTGARVTQDASGLSVYDDNDDWRVRLTPYGSTFKGDLEAESLVATGPAEFRHTDNRLGQGAKLVLEAGVTDPTAPPVVQPYWASVGFTPPEGGVLYGLAYADGKYWTFVDVPNASEGDRLISVDPASGVVGGNIPMTDQFWAAGGVTAIGSELFLLGQKSGTPYKYFVRVYSTAGVFLREWEDTLVGWSKTNPLGYKPGIGTDGTNVVIAQCTDAGSMTWRTYNKTTGALLATVDCKDQTKSDIGGIYIGPGDWGGGTFVTVRKTSGNVGDAIVTFSTSGVWDPAKSWKTAENGRDTGLAFADGKFRTLNGGGGRINEYAPPTTGDDSPDWWVAYRWETDFNSDNALDYTSRISPPTRFTWPRRARLKALGSPLPVGVETIGGFTAKKATTPERTDFRRSFTNTQQGKSVALWHYLDSETTVPAEVNTYPTATPSSIVSASSTFEVRGDGTGRWGPLTFNPNGTVTGVPKVASGVVQLNVPSNNGRVSATVTLPAGRFTTKPAIQVTARTAWPVVHAATFTDETTTSFVVWARRDTAGPLDVAWTAIGE</sequence>
<protein>
    <recommendedName>
        <fullName evidence="5">Minor tail protein</fullName>
    </recommendedName>
</protein>
<feature type="compositionally biased region" description="Low complexity" evidence="2">
    <location>
        <begin position="412"/>
        <end position="424"/>
    </location>
</feature>
<gene>
    <name evidence="3" type="ORF">AVW13_12010</name>
</gene>